<sequence length="882" mass="99558">MTDEQNQSARSESAEPDSKPKHATQAKVRRRNRMITSCLECRRRKLKCDKQNPCTNCNKFSRECTFLAPALDSVSQQRLNEIKEKMGSLERVLEEDVAKRSHGPGRIKKERKSSIDLPGEDGDSGSDTPPAEYEKGIEPTPLAVVDASYEDDADDDVLDLGVRIGKMRMGERLGGFVRPKFSEELTLALANPQYDRRTDEERQFGGIPPLADNSHDFLEPGPTFANPGSGFVFGDVGGRHSLIDFLPTKDVADGLVSKYYENVHLVCRVLHSPSFQFLYDNFWTTVLAGYEPQASGQAVVLAVMFSAVASMPETDVTAIFGRPKKMVQANFQKGAEVSLSKAQFLRTTKMETLQALVIYLIPMCRDQISRAHSVLVGTAIRLGECMGLHRDPKDVYSFPPVECHTRRILWFQLLYLDFRTGESHGPRPCVKREDFDTRFPLNIDDADLMSGKIEETNTRFTDMTLSRLRFECNEMQRIIWYDRIRLEKKTVSLTHVLGKIESFRKAMMAKYEAMLDRSVPVQRYASIVLQILLNRMHIMVLHRYLNHMTKSLPDRLRQVVLTTGIAQLEGGVELEKDPELSRWKWYNMAHHQWHAAFLLMFEVYQYPHRKEADRIWKVADFVFEPDLSLSRTQKGRSIIAAVRDRGAVYRDIRRMRAPGNMRSSTVREIWDIKPCSKPSEADQEMQQHAPSNPLLQQSYPSPDVRSPSEAINQSAMNTDWSFNNMATSFFTKGRSSSAEARVLQQQQSFDAMPNRAPSVPGLEYSSPSENSTNDPANWPPLISADQRGWVPMQAMTSPANPNMQVPATAGFPIPPTAGFQPQSFFAQTIPQRGALGGTPSSSGGEEAMPDIDWSEWDKIFPPEHNNGHLDITPPQFVGGGGR</sequence>
<dbReference type="PROSITE" id="PS50048">
    <property type="entry name" value="ZN2_CY6_FUNGAL_2"/>
    <property type="match status" value="1"/>
</dbReference>
<dbReference type="GO" id="GO:0000981">
    <property type="term" value="F:DNA-binding transcription factor activity, RNA polymerase II-specific"/>
    <property type="evidence" value="ECO:0007669"/>
    <property type="project" value="InterPro"/>
</dbReference>
<keyword evidence="2" id="KW-0479">Metal-binding</keyword>
<dbReference type="CDD" id="cd12148">
    <property type="entry name" value="fungal_TF_MHR"/>
    <property type="match status" value="1"/>
</dbReference>
<dbReference type="SMART" id="SM00066">
    <property type="entry name" value="GAL4"/>
    <property type="match status" value="1"/>
</dbReference>
<dbReference type="InterPro" id="IPR007219">
    <property type="entry name" value="XnlR_reg_dom"/>
</dbReference>
<gene>
    <name evidence="9" type="ORF">HMPREF1541_05902</name>
</gene>
<evidence type="ECO:0000256" key="6">
    <source>
        <dbReference type="ARBA" id="ARBA00023242"/>
    </source>
</evidence>
<keyword evidence="3" id="KW-0805">Transcription regulation</keyword>
<keyword evidence="6" id="KW-0539">Nucleus</keyword>
<evidence type="ECO:0000256" key="5">
    <source>
        <dbReference type="ARBA" id="ARBA00023163"/>
    </source>
</evidence>
<dbReference type="PANTHER" id="PTHR31001">
    <property type="entry name" value="UNCHARACTERIZED TRANSCRIPTIONAL REGULATORY PROTEIN"/>
    <property type="match status" value="1"/>
</dbReference>
<dbReference type="InParanoid" id="W2RT29"/>
<accession>W2RT29</accession>
<proteinExistence type="predicted"/>
<feature type="compositionally biased region" description="Basic residues" evidence="7">
    <location>
        <begin position="21"/>
        <end position="30"/>
    </location>
</feature>
<feature type="domain" description="Zn(2)-C6 fungal-type" evidence="8">
    <location>
        <begin position="37"/>
        <end position="66"/>
    </location>
</feature>
<dbReference type="GO" id="GO:0003677">
    <property type="term" value="F:DNA binding"/>
    <property type="evidence" value="ECO:0007669"/>
    <property type="project" value="UniProtKB-KW"/>
</dbReference>
<reference evidence="9 10" key="1">
    <citation type="submission" date="2013-03" db="EMBL/GenBank/DDBJ databases">
        <title>The Genome Sequence of Phialophora europaea CBS 101466.</title>
        <authorList>
            <consortium name="The Broad Institute Genomics Platform"/>
            <person name="Cuomo C."/>
            <person name="de Hoog S."/>
            <person name="Gorbushina A."/>
            <person name="Walker B."/>
            <person name="Young S.K."/>
            <person name="Zeng Q."/>
            <person name="Gargeya S."/>
            <person name="Fitzgerald M."/>
            <person name="Haas B."/>
            <person name="Abouelleil A."/>
            <person name="Allen A.W."/>
            <person name="Alvarado L."/>
            <person name="Arachchi H.M."/>
            <person name="Berlin A.M."/>
            <person name="Chapman S.B."/>
            <person name="Gainer-Dewar J."/>
            <person name="Goldberg J."/>
            <person name="Griggs A."/>
            <person name="Gujja S."/>
            <person name="Hansen M."/>
            <person name="Howarth C."/>
            <person name="Imamovic A."/>
            <person name="Ireland A."/>
            <person name="Larimer J."/>
            <person name="McCowan C."/>
            <person name="Murphy C."/>
            <person name="Pearson M."/>
            <person name="Poon T.W."/>
            <person name="Priest M."/>
            <person name="Roberts A."/>
            <person name="Saif S."/>
            <person name="Shea T."/>
            <person name="Sisk P."/>
            <person name="Sykes S."/>
            <person name="Wortman J."/>
            <person name="Nusbaum C."/>
            <person name="Birren B."/>
        </authorList>
    </citation>
    <scope>NUCLEOTIDE SEQUENCE [LARGE SCALE GENOMIC DNA]</scope>
    <source>
        <strain evidence="9 10">CBS 101466</strain>
    </source>
</reference>
<feature type="compositionally biased region" description="Polar residues" evidence="7">
    <location>
        <begin position="684"/>
        <end position="700"/>
    </location>
</feature>
<evidence type="ECO:0000256" key="2">
    <source>
        <dbReference type="ARBA" id="ARBA00022723"/>
    </source>
</evidence>
<keyword evidence="5" id="KW-0804">Transcription</keyword>
<dbReference type="AlphaFoldDB" id="W2RT29"/>
<dbReference type="GO" id="GO:0008270">
    <property type="term" value="F:zinc ion binding"/>
    <property type="evidence" value="ECO:0007669"/>
    <property type="project" value="InterPro"/>
</dbReference>
<dbReference type="PROSITE" id="PS00463">
    <property type="entry name" value="ZN2_CY6_FUNGAL_1"/>
    <property type="match status" value="1"/>
</dbReference>
<evidence type="ECO:0000313" key="10">
    <source>
        <dbReference type="Proteomes" id="UP000030752"/>
    </source>
</evidence>
<dbReference type="eggNOG" id="ENOG502REJ9">
    <property type="taxonomic scope" value="Eukaryota"/>
</dbReference>
<dbReference type="GeneID" id="19973241"/>
<evidence type="ECO:0000256" key="7">
    <source>
        <dbReference type="SAM" id="MobiDB-lite"/>
    </source>
</evidence>
<evidence type="ECO:0000256" key="4">
    <source>
        <dbReference type="ARBA" id="ARBA00023125"/>
    </source>
</evidence>
<keyword evidence="10" id="KW-1185">Reference proteome</keyword>
<feature type="compositionally biased region" description="Basic residues" evidence="7">
    <location>
        <begin position="100"/>
        <end position="111"/>
    </location>
</feature>
<dbReference type="InterPro" id="IPR050613">
    <property type="entry name" value="Sec_Metabolite_Reg"/>
</dbReference>
<dbReference type="VEuPathDB" id="FungiDB:HMPREF1541_05902"/>
<dbReference type="OrthoDB" id="424974at2759"/>
<evidence type="ECO:0000259" key="8">
    <source>
        <dbReference type="PROSITE" id="PS50048"/>
    </source>
</evidence>
<feature type="region of interest" description="Disordered" evidence="7">
    <location>
        <begin position="1"/>
        <end position="30"/>
    </location>
</feature>
<dbReference type="GO" id="GO:0005634">
    <property type="term" value="C:nucleus"/>
    <property type="evidence" value="ECO:0007669"/>
    <property type="project" value="UniProtKB-SubCell"/>
</dbReference>
<dbReference type="CDD" id="cd00067">
    <property type="entry name" value="GAL4"/>
    <property type="match status" value="1"/>
</dbReference>
<feature type="region of interest" description="Disordered" evidence="7">
    <location>
        <begin position="94"/>
        <end position="135"/>
    </location>
</feature>
<evidence type="ECO:0000313" key="9">
    <source>
        <dbReference type="EMBL" id="ETN39676.1"/>
    </source>
</evidence>
<feature type="compositionally biased region" description="Polar residues" evidence="7">
    <location>
        <begin position="1"/>
        <end position="11"/>
    </location>
</feature>
<feature type="compositionally biased region" description="Polar residues" evidence="7">
    <location>
        <begin position="765"/>
        <end position="775"/>
    </location>
</feature>
<comment type="subcellular location">
    <subcellularLocation>
        <location evidence="1">Nucleus</location>
    </subcellularLocation>
</comment>
<dbReference type="SUPFAM" id="SSF57701">
    <property type="entry name" value="Zn2/Cys6 DNA-binding domain"/>
    <property type="match status" value="1"/>
</dbReference>
<dbReference type="InterPro" id="IPR001138">
    <property type="entry name" value="Zn2Cys6_DnaBD"/>
</dbReference>
<name>W2RT29_CYPE1</name>
<dbReference type="STRING" id="1220924.W2RT29"/>
<feature type="region of interest" description="Disordered" evidence="7">
    <location>
        <begin position="677"/>
        <end position="709"/>
    </location>
</feature>
<dbReference type="PANTHER" id="PTHR31001:SF40">
    <property type="entry name" value="ZN(II)2CYS6 TRANSCRIPTION FACTOR (EUROFUNG)"/>
    <property type="match status" value="1"/>
</dbReference>
<dbReference type="HOGENOM" id="CLU_004083_9_0_1"/>
<feature type="region of interest" description="Disordered" evidence="7">
    <location>
        <begin position="737"/>
        <end position="776"/>
    </location>
</feature>
<evidence type="ECO:0000256" key="3">
    <source>
        <dbReference type="ARBA" id="ARBA00023015"/>
    </source>
</evidence>
<dbReference type="Pfam" id="PF00172">
    <property type="entry name" value="Zn_clus"/>
    <property type="match status" value="1"/>
</dbReference>
<dbReference type="RefSeq" id="XP_008718461.1">
    <property type="nucleotide sequence ID" value="XM_008720239.1"/>
</dbReference>
<dbReference type="Gene3D" id="4.10.240.10">
    <property type="entry name" value="Zn(2)-C6 fungal-type DNA-binding domain"/>
    <property type="match status" value="1"/>
</dbReference>
<protein>
    <recommendedName>
        <fullName evidence="8">Zn(2)-C6 fungal-type domain-containing protein</fullName>
    </recommendedName>
</protein>
<keyword evidence="4" id="KW-0238">DNA-binding</keyword>
<dbReference type="InterPro" id="IPR036864">
    <property type="entry name" value="Zn2-C6_fun-type_DNA-bd_sf"/>
</dbReference>
<dbReference type="GO" id="GO:0006351">
    <property type="term" value="P:DNA-templated transcription"/>
    <property type="evidence" value="ECO:0007669"/>
    <property type="project" value="InterPro"/>
</dbReference>
<dbReference type="SMART" id="SM00906">
    <property type="entry name" value="Fungal_trans"/>
    <property type="match status" value="1"/>
</dbReference>
<dbReference type="Proteomes" id="UP000030752">
    <property type="component" value="Unassembled WGS sequence"/>
</dbReference>
<organism evidence="9 10">
    <name type="scientific">Cyphellophora europaea (strain CBS 101466)</name>
    <name type="common">Phialophora europaea</name>
    <dbReference type="NCBI Taxonomy" id="1220924"/>
    <lineage>
        <taxon>Eukaryota</taxon>
        <taxon>Fungi</taxon>
        <taxon>Dikarya</taxon>
        <taxon>Ascomycota</taxon>
        <taxon>Pezizomycotina</taxon>
        <taxon>Eurotiomycetes</taxon>
        <taxon>Chaetothyriomycetidae</taxon>
        <taxon>Chaetothyriales</taxon>
        <taxon>Cyphellophoraceae</taxon>
        <taxon>Cyphellophora</taxon>
    </lineage>
</organism>
<evidence type="ECO:0000256" key="1">
    <source>
        <dbReference type="ARBA" id="ARBA00004123"/>
    </source>
</evidence>
<dbReference type="EMBL" id="KB822721">
    <property type="protein sequence ID" value="ETN39676.1"/>
    <property type="molecule type" value="Genomic_DNA"/>
</dbReference>
<feature type="region of interest" description="Disordered" evidence="7">
    <location>
        <begin position="859"/>
        <end position="882"/>
    </location>
</feature>
<dbReference type="Pfam" id="PF04082">
    <property type="entry name" value="Fungal_trans"/>
    <property type="match status" value="1"/>
</dbReference>
<feature type="compositionally biased region" description="Polar residues" evidence="7">
    <location>
        <begin position="737"/>
        <end position="749"/>
    </location>
</feature>